<dbReference type="AlphaFoldDB" id="H5U2U9"/>
<gene>
    <name evidence="1" type="ORF">GOSPT_086_00560</name>
</gene>
<reference evidence="1 2" key="1">
    <citation type="submission" date="2012-02" db="EMBL/GenBank/DDBJ databases">
        <title>Whole genome shotgun sequence of Gordonia sputi NBRC 100414.</title>
        <authorList>
            <person name="Yoshida I."/>
            <person name="Hosoyama A."/>
            <person name="Tsuchikane K."/>
            <person name="Katsumata H."/>
            <person name="Yamazaki S."/>
            <person name="Fujita N."/>
        </authorList>
    </citation>
    <scope>NUCLEOTIDE SEQUENCE [LARGE SCALE GENOMIC DNA]</scope>
    <source>
        <strain evidence="1 2">NBRC 100414</strain>
    </source>
</reference>
<evidence type="ECO:0000313" key="2">
    <source>
        <dbReference type="Proteomes" id="UP000005845"/>
    </source>
</evidence>
<dbReference type="Proteomes" id="UP000005845">
    <property type="component" value="Unassembled WGS sequence"/>
</dbReference>
<protein>
    <submittedName>
        <fullName evidence="1">Uncharacterized protein</fullName>
    </submittedName>
</protein>
<keyword evidence="2" id="KW-1185">Reference proteome</keyword>
<comment type="caution">
    <text evidence="1">The sequence shown here is derived from an EMBL/GenBank/DDBJ whole genome shotgun (WGS) entry which is preliminary data.</text>
</comment>
<proteinExistence type="predicted"/>
<organism evidence="1 2">
    <name type="scientific">Gordonia sputi NBRC 100414</name>
    <dbReference type="NCBI Taxonomy" id="1089453"/>
    <lineage>
        <taxon>Bacteria</taxon>
        <taxon>Bacillati</taxon>
        <taxon>Actinomycetota</taxon>
        <taxon>Actinomycetes</taxon>
        <taxon>Mycobacteriales</taxon>
        <taxon>Gordoniaceae</taxon>
        <taxon>Gordonia</taxon>
    </lineage>
</organism>
<dbReference type="EMBL" id="BAFC01000084">
    <property type="protein sequence ID" value="GAB40057.1"/>
    <property type="molecule type" value="Genomic_DNA"/>
</dbReference>
<name>H5U2U9_9ACTN</name>
<evidence type="ECO:0000313" key="1">
    <source>
        <dbReference type="EMBL" id="GAB40057.1"/>
    </source>
</evidence>
<accession>H5U2U9</accession>
<sequence>MWLLGRIRLCGRGIRRCCGTVAAACVEPDGVDGECGARIRRQFLLAGTETYGRRAGLCDDRLASAQCPGRRLDLHADHLARHRDSHTAVAANGDRVCIVERRCLRGGFDLHLGNPGRCDTGESQAVDVDEVSSCEHCERNMVSECGVQVDDAVASDGVFLRAGPEVDRHARRRRRVVVRHHEAQAVDALRRGQRYVEAGA</sequence>